<dbReference type="KEGG" id="phet:94288909"/>
<dbReference type="OrthoDB" id="272779at2759"/>
<dbReference type="Proteomes" id="UP000674318">
    <property type="component" value="Unassembled WGS sequence"/>
</dbReference>
<dbReference type="InterPro" id="IPR032675">
    <property type="entry name" value="LRR_dom_sf"/>
</dbReference>
<accession>A0A836HEE9</accession>
<protein>
    <submittedName>
        <fullName evidence="1">Uncharacterized protein</fullName>
    </submittedName>
</protein>
<proteinExistence type="predicted"/>
<dbReference type="SUPFAM" id="SSF52047">
    <property type="entry name" value="RNI-like"/>
    <property type="match status" value="1"/>
</dbReference>
<dbReference type="GeneID" id="94288909"/>
<evidence type="ECO:0000313" key="2">
    <source>
        <dbReference type="Proteomes" id="UP000674318"/>
    </source>
</evidence>
<dbReference type="RefSeq" id="XP_067755276.1">
    <property type="nucleotide sequence ID" value="XM_067898832.1"/>
</dbReference>
<reference evidence="1 2" key="1">
    <citation type="submission" date="2021-02" db="EMBL/GenBank/DDBJ databases">
        <title>Porcisia hertigi Genome sequencing and assembly.</title>
        <authorList>
            <person name="Almutairi H."/>
            <person name="Gatherer D."/>
        </authorList>
    </citation>
    <scope>NUCLEOTIDE SEQUENCE [LARGE SCALE GENOMIC DNA]</scope>
    <source>
        <strain evidence="1 2">C119</strain>
    </source>
</reference>
<keyword evidence="2" id="KW-1185">Reference proteome</keyword>
<evidence type="ECO:0000313" key="1">
    <source>
        <dbReference type="EMBL" id="KAG5498522.1"/>
    </source>
</evidence>
<dbReference type="Gene3D" id="3.80.10.10">
    <property type="entry name" value="Ribonuclease Inhibitor"/>
    <property type="match status" value="2"/>
</dbReference>
<dbReference type="AlphaFoldDB" id="A0A836HEE9"/>
<comment type="caution">
    <text evidence="1">The sequence shown here is derived from an EMBL/GenBank/DDBJ whole genome shotgun (WGS) entry which is preliminary data.</text>
</comment>
<organism evidence="1 2">
    <name type="scientific">Porcisia hertigi</name>
    <dbReference type="NCBI Taxonomy" id="2761500"/>
    <lineage>
        <taxon>Eukaryota</taxon>
        <taxon>Discoba</taxon>
        <taxon>Euglenozoa</taxon>
        <taxon>Kinetoplastea</taxon>
        <taxon>Metakinetoplastina</taxon>
        <taxon>Trypanosomatida</taxon>
        <taxon>Trypanosomatidae</taxon>
        <taxon>Leishmaniinae</taxon>
        <taxon>Porcisia</taxon>
    </lineage>
</organism>
<sequence>MNLLGISTISEYVARAHDLGVMWAWCATSPATFASMIRSPYHTQQVSAGMSAHYFPLCEPSGKFICTVCVDRMGITLNKFLHRVPLWLVTWHTQLLYRLFGSTSVAVHVTDFDSVVLGSLLVSWEGTRVQVAALTSLHRVNACVSAHIRGTGRAFTALAGLQEFVLLPPCEPGSLVVAEHTPRLRRFTASGCRVEYLKPLSELRHLQEVQLAQTLIRDTELRILAQLPLLTTLDVSSCPHLSTLEPLACSATLRVLRAASCERLMRVARLGTLATLRIVDLSENMFLPTEFAFFIAQPSLRLETGEFAHLRWPRDDPPRTRLLGSVTHLNLSYGTLPNISWLCGAHSLETLYLNHTNVTAACMAVLVPHIPLLRVLSLAYCERLHTNLDFIQSLCSLTTLTITRNSLPFPFPQMAELQRTRTITLL</sequence>
<gene>
    <name evidence="1" type="ORF">JKF63_02808</name>
</gene>
<name>A0A836HEE9_9TRYP</name>
<dbReference type="EMBL" id="JAFJZO010000030">
    <property type="protein sequence ID" value="KAG5498522.1"/>
    <property type="molecule type" value="Genomic_DNA"/>
</dbReference>